<dbReference type="InterPro" id="IPR036148">
    <property type="entry name" value="MmgE/PrpD_sf"/>
</dbReference>
<dbReference type="Proteomes" id="UP000799537">
    <property type="component" value="Unassembled WGS sequence"/>
</dbReference>
<proteinExistence type="inferred from homology"/>
<dbReference type="Pfam" id="PF03972">
    <property type="entry name" value="MmgE_PrpD_N"/>
    <property type="match status" value="1"/>
</dbReference>
<evidence type="ECO:0000259" key="2">
    <source>
        <dbReference type="Pfam" id="PF03972"/>
    </source>
</evidence>
<reference evidence="3" key="1">
    <citation type="journal article" date="2020" name="Stud. Mycol.">
        <title>101 Dothideomycetes genomes: a test case for predicting lifestyles and emergence of pathogens.</title>
        <authorList>
            <person name="Haridas S."/>
            <person name="Albert R."/>
            <person name="Binder M."/>
            <person name="Bloem J."/>
            <person name="Labutti K."/>
            <person name="Salamov A."/>
            <person name="Andreopoulos B."/>
            <person name="Baker S."/>
            <person name="Barry K."/>
            <person name="Bills G."/>
            <person name="Bluhm B."/>
            <person name="Cannon C."/>
            <person name="Castanera R."/>
            <person name="Culley D."/>
            <person name="Daum C."/>
            <person name="Ezra D."/>
            <person name="Gonzalez J."/>
            <person name="Henrissat B."/>
            <person name="Kuo A."/>
            <person name="Liang C."/>
            <person name="Lipzen A."/>
            <person name="Lutzoni F."/>
            <person name="Magnuson J."/>
            <person name="Mondo S."/>
            <person name="Nolan M."/>
            <person name="Ohm R."/>
            <person name="Pangilinan J."/>
            <person name="Park H.-J."/>
            <person name="Ramirez L."/>
            <person name="Alfaro M."/>
            <person name="Sun H."/>
            <person name="Tritt A."/>
            <person name="Yoshinaga Y."/>
            <person name="Zwiers L.-H."/>
            <person name="Turgeon B."/>
            <person name="Goodwin S."/>
            <person name="Spatafora J."/>
            <person name="Crous P."/>
            <person name="Grigoriev I."/>
        </authorList>
    </citation>
    <scope>NUCLEOTIDE SEQUENCE</scope>
    <source>
        <strain evidence="3">ATCC 36951</strain>
    </source>
</reference>
<dbReference type="PANTHER" id="PTHR16943">
    <property type="entry name" value="2-METHYLCITRATE DEHYDRATASE-RELATED"/>
    <property type="match status" value="1"/>
</dbReference>
<keyword evidence="4" id="KW-1185">Reference proteome</keyword>
<comment type="similarity">
    <text evidence="1">Belongs to the PrpD family.</text>
</comment>
<evidence type="ECO:0000313" key="4">
    <source>
        <dbReference type="Proteomes" id="UP000799537"/>
    </source>
</evidence>
<dbReference type="PANTHER" id="PTHR16943:SF8">
    <property type="entry name" value="2-METHYLCITRATE DEHYDRATASE"/>
    <property type="match status" value="1"/>
</dbReference>
<dbReference type="AlphaFoldDB" id="A0A6A6CSE8"/>
<dbReference type="InterPro" id="IPR042183">
    <property type="entry name" value="MmgE/PrpD_sf_1"/>
</dbReference>
<accession>A0A6A6CSE8</accession>
<dbReference type="Gene3D" id="1.10.4100.10">
    <property type="entry name" value="2-methylcitrate dehydratase PrpD"/>
    <property type="match status" value="1"/>
</dbReference>
<gene>
    <name evidence="3" type="ORF">M409DRAFT_53322</name>
</gene>
<dbReference type="InterPro" id="IPR005656">
    <property type="entry name" value="MmgE_PrpD"/>
</dbReference>
<dbReference type="OrthoDB" id="10267976at2759"/>
<dbReference type="InterPro" id="IPR045336">
    <property type="entry name" value="MmgE_PrpD_N"/>
</dbReference>
<organism evidence="3 4">
    <name type="scientific">Zasmidium cellare ATCC 36951</name>
    <dbReference type="NCBI Taxonomy" id="1080233"/>
    <lineage>
        <taxon>Eukaryota</taxon>
        <taxon>Fungi</taxon>
        <taxon>Dikarya</taxon>
        <taxon>Ascomycota</taxon>
        <taxon>Pezizomycotina</taxon>
        <taxon>Dothideomycetes</taxon>
        <taxon>Dothideomycetidae</taxon>
        <taxon>Mycosphaerellales</taxon>
        <taxon>Mycosphaerellaceae</taxon>
        <taxon>Zasmidium</taxon>
    </lineage>
</organism>
<dbReference type="EMBL" id="ML993590">
    <property type="protein sequence ID" value="KAF2168689.1"/>
    <property type="molecule type" value="Genomic_DNA"/>
</dbReference>
<evidence type="ECO:0000313" key="3">
    <source>
        <dbReference type="EMBL" id="KAF2168689.1"/>
    </source>
</evidence>
<dbReference type="GeneID" id="54565611"/>
<feature type="domain" description="MmgE/PrpD N-terminal" evidence="2">
    <location>
        <begin position="13"/>
        <end position="263"/>
    </location>
</feature>
<protein>
    <recommendedName>
        <fullName evidence="2">MmgE/PrpD N-terminal domain-containing protein</fullName>
    </recommendedName>
</protein>
<dbReference type="SUPFAM" id="SSF103378">
    <property type="entry name" value="2-methylcitrate dehydratase PrpD"/>
    <property type="match status" value="1"/>
</dbReference>
<sequence>MASESDNEGYTARLADFAANLQWSDIPRDFQELLPVFIMDTVSSMILMKGPFQLCGVVQPVYQATTRMVKLTYGYGGNGSAYSAIDGTSTSLSGAAFLNGVAAGCFEFEHVISTTHPASAMFPALLTVAAAYHKSGEELLTAMAVGYELCTRIGFACTKDVEEQRHFHNPGLNGHLATAAAVCRLMGWDATITASAMGIAASSSAGLMAFVNTGAMTKRLHPARSGQLGVEAAFLAKEGVVGPSDVIENPKGFLNAFSPNPSLST</sequence>
<name>A0A6A6CSE8_ZASCE</name>
<dbReference type="GO" id="GO:0016829">
    <property type="term" value="F:lyase activity"/>
    <property type="evidence" value="ECO:0007669"/>
    <property type="project" value="InterPro"/>
</dbReference>
<evidence type="ECO:0000256" key="1">
    <source>
        <dbReference type="ARBA" id="ARBA00006174"/>
    </source>
</evidence>
<dbReference type="RefSeq" id="XP_033669578.1">
    <property type="nucleotide sequence ID" value="XM_033812339.1"/>
</dbReference>